<comment type="caution">
    <text evidence="1">The sequence shown here is derived from an EMBL/GenBank/DDBJ whole genome shotgun (WGS) entry which is preliminary data.</text>
</comment>
<dbReference type="Proteomes" id="UP000623010">
    <property type="component" value="Unassembled WGS sequence"/>
</dbReference>
<reference evidence="1" key="1">
    <citation type="journal article" date="2014" name="Int. J. Syst. Evol. Microbiol.">
        <title>Complete genome sequence of Corynebacterium casei LMG S-19264T (=DSM 44701T), isolated from a smear-ripened cheese.</title>
        <authorList>
            <consortium name="US DOE Joint Genome Institute (JGI-PGF)"/>
            <person name="Walter F."/>
            <person name="Albersmeier A."/>
            <person name="Kalinowski J."/>
            <person name="Ruckert C."/>
        </authorList>
    </citation>
    <scope>NUCLEOTIDE SEQUENCE</scope>
    <source>
        <strain evidence="1">JCM 5016</strain>
    </source>
</reference>
<evidence type="ECO:0008006" key="3">
    <source>
        <dbReference type="Google" id="ProtNLM"/>
    </source>
</evidence>
<dbReference type="EMBL" id="BMWH01000004">
    <property type="protein sequence ID" value="GGZ80233.1"/>
    <property type="molecule type" value="Genomic_DNA"/>
</dbReference>
<keyword evidence="2" id="KW-1185">Reference proteome</keyword>
<protein>
    <recommendedName>
        <fullName evidence="3">CBM-cenC domain-containing protein</fullName>
    </recommendedName>
</protein>
<sequence>MPFPQTPLDVQVELQLGGAWTDITSDVYTAERITIERGRADEGQRVDPGKCALTLNNRLGKYSPRNPMSPYYGLIGRNTPIRVSVKAGSQFLRLPGGTGDAASTPHVAALAITGDIDVRVDALLVNWLDAADGLRTTQIIGKLGSATADKAWFLGVRNNRLYFEWSPDGSSALGASSTVELVVPPSGRLAVRATLDVDNGAGGRTITFYTCTTGGTAGPWTQLGAPVVQAGTTSIFNATNASLRIGQATGTAMTNAAGRCMSAEVRNGIGGTAVANPVFTAQPIGTTSFADAAGRTWTLDGGAQITNRRTRFVGEVSSWPSRWDVSGKDVRVPIEAAGILRRYGQGNKALDSTLRRRIPSGGPLAYWPMEDGAAATQFYSPIAGVQPLKQQGFDFASDDSLAGSRALPAVKGGATLSGNVPAPAGSATGWHTEFIYFLSAGPATARTVLQWYGTGTVKRWQLQLKTNEADIFGYDGDNNVVTSSLLNMTGQGIFGAWTRWQLYAVQNGSNVDWTVRFIPIGGAGAGATTTFAGSVGRISGLAGPNGYSSDLDGLKLGHIAVFTTPNTVIYNNADLAFAGETAGTRIRRLAAEEGKPVMVFGDVTDEELVGPQAAKEFLDLVEEAADVDGGILYERRDILGLAYRDRVSLFNQTPALRLDYNAPGHVAPPLEPVDDDQDVRNDITVTRDGGSSARAVLDTGPLSVQAPPNGVGVYDESVTLNLYNDDQPAQHAGWRLHLGTVDEERYPSVSVDLAAAPSLIDDVTQLDCGDRITIANPPSWLPPGPIDLLAQGYQEVIGHPVDWDLTFNCTPASAWDVAWLGNATTARDQREFQWVDTDGSQLATALTAADTVAPVLTTTGAVWAGTVADTPWDWQVAGEVMTVTAPGTLVNANPFFDTDASGWSAAAATLARSTAVVMPHPRAKASLLITPDGVTASGGAAATMTAAGTITPGAAYVASMWVYSPGGHADLRPCIDWYDAAGTLLSSSLGTGSAVAAGVWSYLEQTLTAPAGASRAVVRARHGGTPPASAVYYVWAVRITRTKSSWLYDTFNRAVTGSWGTSDSGLAWNTVGGGAASDYTVNTGYAAHVLSTVDTSRRTAVTAIHPDADIYCDLTTSALATGDSLYGAVTARMLDSGNMYLARVEFTTSNTVILTVRKIVADAQTVLGTYTLPNVTHAAGQWIRVRFQLQGTALRAKAWLASTIEPGPWAIDTTDAAITAANQIGTRSIRITGNTNAATVEVRYRAFDVINPQRYTVTRSANGISKAQAAGTDVRLDKPAIVAL</sequence>
<evidence type="ECO:0000313" key="2">
    <source>
        <dbReference type="Proteomes" id="UP000623010"/>
    </source>
</evidence>
<evidence type="ECO:0000313" key="1">
    <source>
        <dbReference type="EMBL" id="GGZ80233.1"/>
    </source>
</evidence>
<name>A0A918QYY4_9ACTN</name>
<dbReference type="RefSeq" id="WP_190056748.1">
    <property type="nucleotide sequence ID" value="NZ_BMWH01000004.1"/>
</dbReference>
<proteinExistence type="predicted"/>
<dbReference type="SUPFAM" id="SSF49785">
    <property type="entry name" value="Galactose-binding domain-like"/>
    <property type="match status" value="1"/>
</dbReference>
<accession>A0A918QYY4</accession>
<gene>
    <name evidence="1" type="ORF">GCM10010389_17480</name>
</gene>
<dbReference type="InterPro" id="IPR008979">
    <property type="entry name" value="Galactose-bd-like_sf"/>
</dbReference>
<organism evidence="1 2">
    <name type="scientific">Streptomyces echinoruber</name>
    <dbReference type="NCBI Taxonomy" id="68898"/>
    <lineage>
        <taxon>Bacteria</taxon>
        <taxon>Bacillati</taxon>
        <taxon>Actinomycetota</taxon>
        <taxon>Actinomycetes</taxon>
        <taxon>Kitasatosporales</taxon>
        <taxon>Streptomycetaceae</taxon>
        <taxon>Streptomyces</taxon>
    </lineage>
</organism>
<dbReference type="Gene3D" id="2.60.120.260">
    <property type="entry name" value="Galactose-binding domain-like"/>
    <property type="match status" value="1"/>
</dbReference>
<reference evidence="1" key="2">
    <citation type="submission" date="2020-09" db="EMBL/GenBank/DDBJ databases">
        <authorList>
            <person name="Sun Q."/>
            <person name="Ohkuma M."/>
        </authorList>
    </citation>
    <scope>NUCLEOTIDE SEQUENCE</scope>
    <source>
        <strain evidence="1">JCM 5016</strain>
    </source>
</reference>